<dbReference type="AlphaFoldDB" id="A0A2N3LM01"/>
<evidence type="ECO:0000313" key="1">
    <source>
        <dbReference type="EMBL" id="PKR85651.1"/>
    </source>
</evidence>
<gene>
    <name evidence="1" type="ORF">CWO92_08040</name>
</gene>
<accession>A0A2N3LM01</accession>
<name>A0A2N3LM01_9BACI</name>
<dbReference type="EMBL" id="PIQO01000004">
    <property type="protein sequence ID" value="PKR85651.1"/>
    <property type="molecule type" value="Genomic_DNA"/>
</dbReference>
<organism evidence="1 2">
    <name type="scientific">Heyndrickxia camelliae</name>
    <dbReference type="NCBI Taxonomy" id="1707093"/>
    <lineage>
        <taxon>Bacteria</taxon>
        <taxon>Bacillati</taxon>
        <taxon>Bacillota</taxon>
        <taxon>Bacilli</taxon>
        <taxon>Bacillales</taxon>
        <taxon>Bacillaceae</taxon>
        <taxon>Heyndrickxia</taxon>
    </lineage>
</organism>
<dbReference type="Proteomes" id="UP000233440">
    <property type="component" value="Unassembled WGS sequence"/>
</dbReference>
<keyword evidence="2" id="KW-1185">Reference proteome</keyword>
<evidence type="ECO:0000313" key="2">
    <source>
        <dbReference type="Proteomes" id="UP000233440"/>
    </source>
</evidence>
<protein>
    <submittedName>
        <fullName evidence="1">Uncharacterized protein</fullName>
    </submittedName>
</protein>
<sequence>MAQLMAFYTLFFFIKYQLYGCPERMEGISSSIKLVMWQLLALAYFAQGMEVASDICINLISVLKIHER</sequence>
<comment type="caution">
    <text evidence="1">The sequence shown here is derived from an EMBL/GenBank/DDBJ whole genome shotgun (WGS) entry which is preliminary data.</text>
</comment>
<proteinExistence type="predicted"/>
<reference evidence="1 2" key="1">
    <citation type="submission" date="2017-11" db="EMBL/GenBank/DDBJ databases">
        <title>Bacillus camelliae sp. nov., isolated from pu'er tea.</title>
        <authorList>
            <person name="Niu L."/>
        </authorList>
    </citation>
    <scope>NUCLEOTIDE SEQUENCE [LARGE SCALE GENOMIC DNA]</scope>
    <source>
        <strain evidence="1 2">7578-1</strain>
    </source>
</reference>